<reference evidence="3" key="1">
    <citation type="journal article" date="2019" name="Nat. Commun.">
        <title>Expansion of phycobilisome linker gene families in mesophilic red algae.</title>
        <authorList>
            <person name="Lee J."/>
            <person name="Kim D."/>
            <person name="Bhattacharya D."/>
            <person name="Yoon H.S."/>
        </authorList>
    </citation>
    <scope>NUCLEOTIDE SEQUENCE [LARGE SCALE GENOMIC DNA]</scope>
    <source>
        <strain evidence="3">CCMP 1328</strain>
    </source>
</reference>
<dbReference type="EMBL" id="VRMN01000013">
    <property type="protein sequence ID" value="KAA8491420.1"/>
    <property type="molecule type" value="Genomic_DNA"/>
</dbReference>
<keyword evidence="3" id="KW-1185">Reference proteome</keyword>
<comment type="caution">
    <text evidence="2">The sequence shown here is derived from an EMBL/GenBank/DDBJ whole genome shotgun (WGS) entry which is preliminary data.</text>
</comment>
<feature type="compositionally biased region" description="Polar residues" evidence="1">
    <location>
        <begin position="897"/>
        <end position="916"/>
    </location>
</feature>
<evidence type="ECO:0000313" key="2">
    <source>
        <dbReference type="EMBL" id="KAA8491420.1"/>
    </source>
</evidence>
<evidence type="ECO:0000256" key="1">
    <source>
        <dbReference type="SAM" id="MobiDB-lite"/>
    </source>
</evidence>
<feature type="compositionally biased region" description="Acidic residues" evidence="1">
    <location>
        <begin position="268"/>
        <end position="277"/>
    </location>
</feature>
<dbReference type="Proteomes" id="UP000324585">
    <property type="component" value="Unassembled WGS sequence"/>
</dbReference>
<evidence type="ECO:0000313" key="3">
    <source>
        <dbReference type="Proteomes" id="UP000324585"/>
    </source>
</evidence>
<sequence>MYKSLTAWFMFNHSGLPIQRAGTQLSSFIRLRRCDSGRRARRKLSRARLMYRMSLASPSPVRTSAHSNLCVRSDTPCVGSFESTGIQSTTVHSAEKCGLGERNIRSCGTSRKIPLTGSSGWWSPATLNRQYLESRDAVHGLKFCLQECVNVCAREYTCWRAKGKSMATRFEFGDMHPCVNEGCGFRIKDTRWKTQKLVHAEMRIHKKFCFYPTPEMVEARKASARVIAESTQIAKPAYACTHDSGHNELNVQERINGEHEDYFDINSDEDSMDDGEESIYGYDSGGNRDSTNVGHAPDSVEDGLDTELDVARKDPFETDLDEDVAESSFKAVSKECQDIWEFTMSTKSLRTRLRNPKDPLTALACAFSESSSSDTQAVEDSIEMLRFKCTQNSVMSGCGITSRTAGKLKKLESKLLRICLRRALGRVTSVVGEELRREALQDNSICRIRDALRARIPKMLDREMQLAAKLQWNPRTREKMSKAIGNKRTQTRTTNVTFAQGRNICGIQLENGIQEQVQYREPLEIIVRSAAIIIQRHGLRTFHVDVSSGATSDKIVCAQDGHLVRNAGRKIRAEIETRYGIQDAPKAVLLPIQVFADEAHMTKNGRHALTPLQIRVMHREMFGKDSVRDPTVVTFLPNVSRESVQKVVGQTHPSLDDKNLKNELNSALWHRIQHEVFRHVLKANVLGIPVNLGDTKLLLVPMFYKLSMDMPMIAKMSFTKLPMISGTRGQKMPCQQCMVGSPTVDIDPPDDNQDRIHDFWVTTKPVVYRNELESLNVVKNHFGAVGESKRSAESLHFIGRPVAEGWNRFDPRGRFQICGVDGLHGFLAFWLRGVCAAAPKALLTRPDTQTEVKKIMQRLTTLQTKKRAPKNPESSLLWTLDTDDENSDTDNVHGSDGNMSASHLPSKDNWNLCATRQTKKRKGAAGRSGDDPDAEVVGPPRELAVSQRKGSSADQLRAIIDSGAGKKWKVIARVIFAEGLHRRHAVYTPMRQSPFLQELTKFAEHTYSLGFLLQMIMVVSQESILSPASREAYVHLGCKAIQTYTLLYREGFQSEDIAKVATHARELQKSLHLFKKVVGLPWNAPKIHALTHFAESIADCGPLKFWDTTDGEKAFKKIKEHFKSTGVWNHRDLISRMMRRVQQDEETQLDYMYTERCDQISTSSVEPFSELWESTKHGTQVWRRFGGTNNNDNLQAYGKWPGAHTRFDVCGSTQTQPDVSWMPVDWNPAETPVGTSNPNEVLWHNVDEELRRFVMLNRMDANSFSVEIYAYRQISAGLPSRGDYRSISEPLRLSKMGLGGNQESNDRPHGICVREVYPHSQNCLDVWNPYKDDQCFGNTAICGRCMRSDMCKSMLDTQASVCAYGMDSRRCVRGPCTRCYRKNHCVLGFHKFFAQLVLHRESVSVRRCFDVQLRTTHAR</sequence>
<proteinExistence type="predicted"/>
<organism evidence="2 3">
    <name type="scientific">Porphyridium purpureum</name>
    <name type="common">Red alga</name>
    <name type="synonym">Porphyridium cruentum</name>
    <dbReference type="NCBI Taxonomy" id="35688"/>
    <lineage>
        <taxon>Eukaryota</taxon>
        <taxon>Rhodophyta</taxon>
        <taxon>Bangiophyceae</taxon>
        <taxon>Porphyridiales</taxon>
        <taxon>Porphyridiaceae</taxon>
        <taxon>Porphyridium</taxon>
    </lineage>
</organism>
<accession>A0A5J4YKI9</accession>
<name>A0A5J4YKI9_PORPP</name>
<protein>
    <submittedName>
        <fullName evidence="2">Uncharacterized protein</fullName>
    </submittedName>
</protein>
<feature type="region of interest" description="Disordered" evidence="1">
    <location>
        <begin position="268"/>
        <end position="292"/>
    </location>
</feature>
<feature type="region of interest" description="Disordered" evidence="1">
    <location>
        <begin position="863"/>
        <end position="938"/>
    </location>
</feature>
<gene>
    <name evidence="2" type="ORF">FVE85_2435</name>
</gene>